<gene>
    <name evidence="2" type="ORF">F8O04_14465</name>
</gene>
<dbReference type="Gene3D" id="1.25.40.10">
    <property type="entry name" value="Tetratricopeptide repeat domain"/>
    <property type="match status" value="1"/>
</dbReference>
<organism evidence="2 3">
    <name type="scientific">Pseudoclavibacter endophyticus</name>
    <dbReference type="NCBI Taxonomy" id="1778590"/>
    <lineage>
        <taxon>Bacteria</taxon>
        <taxon>Bacillati</taxon>
        <taxon>Actinomycetota</taxon>
        <taxon>Actinomycetes</taxon>
        <taxon>Micrococcales</taxon>
        <taxon>Microbacteriaceae</taxon>
        <taxon>Pseudoclavibacter</taxon>
    </lineage>
</organism>
<dbReference type="EMBL" id="WBJY01000004">
    <property type="protein sequence ID" value="KAB1646923.1"/>
    <property type="molecule type" value="Genomic_DNA"/>
</dbReference>
<feature type="compositionally biased region" description="Polar residues" evidence="1">
    <location>
        <begin position="325"/>
        <end position="340"/>
    </location>
</feature>
<dbReference type="RefSeq" id="WP_158030089.1">
    <property type="nucleotide sequence ID" value="NZ_BMHG01000002.1"/>
</dbReference>
<protein>
    <recommendedName>
        <fullName evidence="4">Tetratricopeptide repeat protein</fullName>
    </recommendedName>
</protein>
<dbReference type="OrthoDB" id="5107606at2"/>
<keyword evidence="3" id="KW-1185">Reference proteome</keyword>
<dbReference type="AlphaFoldDB" id="A0A6H9WJB5"/>
<sequence length="698" mass="72122">MRTYDSPADTILPTSRALRERDASGAALRHEDLGSVVVSSDALYFGARSGENGVDGVVVRVPSGAYRVIATVADGTIGRGQLVAVSVLLSGTAEALRGTLPAAAFWHEAPGELPLIAGTEIAVSDAAVRDQYRDPSWPWDGWLREVVDPELAAARGNGRAGIAVAYPGRDDALIMAGPIAGDTALFAGFDEARRPTALHLEALPAVEVAHDAPPPWVTQAPSFAPVDPNAEQPASASVGASDAPFGAAPKGNVPHGEDPLAQSSHGQSPSPFGTPPPSPFGVPPVAFPGVPADHGDQSFRPDVDPDALAGVPDGGHEDAPISATPLGSLTGEQHPVSTDTPPAGKPVTAAHSPRVEQSSEDSPPVFGLRSQAMPPAPTSQPARGPESDPVVRLIVSDATSGVEAAERHDTERAIPLLIKVTDALAAGEASRPGVLPALEAASLNGAQLVDSLVDALLTARRGSEAINRLAYALDSSSLRGEGEETVHLRHRLGELQLRAGALEDATATLERARSEADALASTSDPGARDTADAGRNYLAHITYDLATTQLRAGNAGPAAELALDAMRTFEALRVARMAGRGAFLAASAYDQLGHQASRQQAFAEAERIFREGRELDGLGTALGYLGEADALRGDYLPAIIKFEQARAALEEAGELRSAAVAAENEAVCYDYLGRHDEAGELRRSAASLAGRAGATAGA</sequence>
<name>A0A6H9WJB5_9MICO</name>
<evidence type="ECO:0000313" key="2">
    <source>
        <dbReference type="EMBL" id="KAB1646923.1"/>
    </source>
</evidence>
<feature type="region of interest" description="Disordered" evidence="1">
    <location>
        <begin position="218"/>
        <end position="387"/>
    </location>
</feature>
<evidence type="ECO:0008006" key="4">
    <source>
        <dbReference type="Google" id="ProtNLM"/>
    </source>
</evidence>
<feature type="compositionally biased region" description="Pro residues" evidence="1">
    <location>
        <begin position="272"/>
        <end position="286"/>
    </location>
</feature>
<dbReference type="InterPro" id="IPR011990">
    <property type="entry name" value="TPR-like_helical_dom_sf"/>
</dbReference>
<feature type="compositionally biased region" description="Basic and acidic residues" evidence="1">
    <location>
        <begin position="293"/>
        <end position="303"/>
    </location>
</feature>
<reference evidence="2 3" key="1">
    <citation type="submission" date="2019-09" db="EMBL/GenBank/DDBJ databases">
        <title>Phylogeny of genus Pseudoclavibacter and closely related genus.</title>
        <authorList>
            <person name="Li Y."/>
        </authorList>
    </citation>
    <scope>NUCLEOTIDE SEQUENCE [LARGE SCALE GENOMIC DNA]</scope>
    <source>
        <strain evidence="2 3">EGI 60007</strain>
    </source>
</reference>
<evidence type="ECO:0000313" key="3">
    <source>
        <dbReference type="Proteomes" id="UP000431744"/>
    </source>
</evidence>
<dbReference type="Proteomes" id="UP000431744">
    <property type="component" value="Unassembled WGS sequence"/>
</dbReference>
<proteinExistence type="predicted"/>
<accession>A0A6H9WJB5</accession>
<evidence type="ECO:0000256" key="1">
    <source>
        <dbReference type="SAM" id="MobiDB-lite"/>
    </source>
</evidence>
<dbReference type="SUPFAM" id="SSF48452">
    <property type="entry name" value="TPR-like"/>
    <property type="match status" value="1"/>
</dbReference>
<comment type="caution">
    <text evidence="2">The sequence shown here is derived from an EMBL/GenBank/DDBJ whole genome shotgun (WGS) entry which is preliminary data.</text>
</comment>